<feature type="non-terminal residue" evidence="2">
    <location>
        <position position="1"/>
    </location>
</feature>
<accession>A0A8X6N057</accession>
<evidence type="ECO:0000259" key="1">
    <source>
        <dbReference type="PROSITE" id="PS50835"/>
    </source>
</evidence>
<protein>
    <recommendedName>
        <fullName evidence="1">Ig-like domain-containing protein</fullName>
    </recommendedName>
</protein>
<reference evidence="2" key="1">
    <citation type="submission" date="2020-08" db="EMBL/GenBank/DDBJ databases">
        <title>Multicomponent nature underlies the extraordinary mechanical properties of spider dragline silk.</title>
        <authorList>
            <person name="Kono N."/>
            <person name="Nakamura H."/>
            <person name="Mori M."/>
            <person name="Yoshida Y."/>
            <person name="Ohtoshi R."/>
            <person name="Malay A.D."/>
            <person name="Moran D.A.P."/>
            <person name="Tomita M."/>
            <person name="Numata K."/>
            <person name="Arakawa K."/>
        </authorList>
    </citation>
    <scope>NUCLEOTIDE SEQUENCE</scope>
</reference>
<name>A0A8X6N057_NEPPI</name>
<comment type="caution">
    <text evidence="2">The sequence shown here is derived from an EMBL/GenBank/DDBJ whole genome shotgun (WGS) entry which is preliminary data.</text>
</comment>
<evidence type="ECO:0000313" key="3">
    <source>
        <dbReference type="Proteomes" id="UP000887013"/>
    </source>
</evidence>
<evidence type="ECO:0000313" key="2">
    <source>
        <dbReference type="EMBL" id="GFS87107.1"/>
    </source>
</evidence>
<sequence>PPQWLEEPKSVITRVGESIELYCSATGSPKPNISWKKIS</sequence>
<dbReference type="InterPro" id="IPR036179">
    <property type="entry name" value="Ig-like_dom_sf"/>
</dbReference>
<dbReference type="Proteomes" id="UP000887013">
    <property type="component" value="Unassembled WGS sequence"/>
</dbReference>
<keyword evidence="3" id="KW-1185">Reference proteome</keyword>
<dbReference type="PROSITE" id="PS50835">
    <property type="entry name" value="IG_LIKE"/>
    <property type="match status" value="1"/>
</dbReference>
<organism evidence="2 3">
    <name type="scientific">Nephila pilipes</name>
    <name type="common">Giant wood spider</name>
    <name type="synonym">Nephila maculata</name>
    <dbReference type="NCBI Taxonomy" id="299642"/>
    <lineage>
        <taxon>Eukaryota</taxon>
        <taxon>Metazoa</taxon>
        <taxon>Ecdysozoa</taxon>
        <taxon>Arthropoda</taxon>
        <taxon>Chelicerata</taxon>
        <taxon>Arachnida</taxon>
        <taxon>Araneae</taxon>
        <taxon>Araneomorphae</taxon>
        <taxon>Entelegynae</taxon>
        <taxon>Araneoidea</taxon>
        <taxon>Nephilidae</taxon>
        <taxon>Nephila</taxon>
    </lineage>
</organism>
<feature type="non-terminal residue" evidence="2">
    <location>
        <position position="39"/>
    </location>
</feature>
<gene>
    <name evidence="2" type="ORF">NPIL_252081</name>
</gene>
<dbReference type="InterPro" id="IPR007110">
    <property type="entry name" value="Ig-like_dom"/>
</dbReference>
<dbReference type="InterPro" id="IPR013783">
    <property type="entry name" value="Ig-like_fold"/>
</dbReference>
<dbReference type="EMBL" id="BMAW01098867">
    <property type="protein sequence ID" value="GFS87107.1"/>
    <property type="molecule type" value="Genomic_DNA"/>
</dbReference>
<feature type="domain" description="Ig-like" evidence="1">
    <location>
        <begin position="2"/>
        <end position="39"/>
    </location>
</feature>
<proteinExistence type="predicted"/>
<dbReference type="OrthoDB" id="6430607at2759"/>
<dbReference type="AlphaFoldDB" id="A0A8X6N057"/>
<dbReference type="Pfam" id="PF13927">
    <property type="entry name" value="Ig_3"/>
    <property type="match status" value="1"/>
</dbReference>
<dbReference type="Gene3D" id="2.60.40.10">
    <property type="entry name" value="Immunoglobulins"/>
    <property type="match status" value="1"/>
</dbReference>
<dbReference type="SUPFAM" id="SSF48726">
    <property type="entry name" value="Immunoglobulin"/>
    <property type="match status" value="1"/>
</dbReference>